<reference evidence="2 3" key="1">
    <citation type="submission" date="2006-10" db="EMBL/GenBank/DDBJ databases">
        <title>Complete sequence of Syntrophobacter fumaroxidans MPOB.</title>
        <authorList>
            <consortium name="US DOE Joint Genome Institute"/>
            <person name="Copeland A."/>
            <person name="Lucas S."/>
            <person name="Lapidus A."/>
            <person name="Barry K."/>
            <person name="Detter J.C."/>
            <person name="Glavina del Rio T."/>
            <person name="Hammon N."/>
            <person name="Israni S."/>
            <person name="Pitluck S."/>
            <person name="Goltsman E.G."/>
            <person name="Martinez M."/>
            <person name="Schmutz J."/>
            <person name="Larimer F."/>
            <person name="Land M."/>
            <person name="Hauser L."/>
            <person name="Kyrpides N."/>
            <person name="Kim E."/>
            <person name="Boone D.R."/>
            <person name="Brockman F."/>
            <person name="Culley D."/>
            <person name="Ferry J."/>
            <person name="Gunsalus R."/>
            <person name="McInerney M.J."/>
            <person name="Morrison M."/>
            <person name="Plugge C."/>
            <person name="Rohlin L."/>
            <person name="Scholten J."/>
            <person name="Sieber J."/>
            <person name="Stams A.J.M."/>
            <person name="Worm P."/>
            <person name="Henstra A.M."/>
            <person name="Richardson P."/>
        </authorList>
    </citation>
    <scope>NUCLEOTIDE SEQUENCE [LARGE SCALE GENOMIC DNA]</scope>
    <source>
        <strain evidence="3">DSM 10017 / MPOB</strain>
    </source>
</reference>
<sequence length="160" mass="17627">MGPQPRRYQPSDLREAHKPVAILAWAQLSTVFAFAGVMAAMTLVEPPFTGLSPGSGDRARDIFFLITLFSFIAIRMAKRSILQKTQSDTFEQLAGKLRASAIVALILGEVPAILGLLLFFIGGYREDCFLLLGFGLLLMVLFFPKYANWADWLAGRRGSA</sequence>
<organism evidence="2 3">
    <name type="scientific">Syntrophobacter fumaroxidans (strain DSM 10017 / MPOB)</name>
    <dbReference type="NCBI Taxonomy" id="335543"/>
    <lineage>
        <taxon>Bacteria</taxon>
        <taxon>Pseudomonadati</taxon>
        <taxon>Thermodesulfobacteriota</taxon>
        <taxon>Syntrophobacteria</taxon>
        <taxon>Syntrophobacterales</taxon>
        <taxon>Syntrophobacteraceae</taxon>
        <taxon>Syntrophobacter</taxon>
    </lineage>
</organism>
<dbReference type="Proteomes" id="UP000001784">
    <property type="component" value="Chromosome"/>
</dbReference>
<dbReference type="KEGG" id="sfu:Sfum_0924"/>
<dbReference type="InParanoid" id="A0LGR8"/>
<keyword evidence="1" id="KW-0472">Membrane</keyword>
<dbReference type="RefSeq" id="WP_011697791.1">
    <property type="nucleotide sequence ID" value="NC_008554.1"/>
</dbReference>
<evidence type="ECO:0000313" key="3">
    <source>
        <dbReference type="Proteomes" id="UP000001784"/>
    </source>
</evidence>
<feature type="transmembrane region" description="Helical" evidence="1">
    <location>
        <begin position="99"/>
        <end position="123"/>
    </location>
</feature>
<name>A0LGR8_SYNFM</name>
<keyword evidence="1" id="KW-0812">Transmembrane</keyword>
<accession>A0LGR8</accession>
<proteinExistence type="predicted"/>
<dbReference type="HOGENOM" id="CLU_1651301_0_0_7"/>
<keyword evidence="3" id="KW-1185">Reference proteome</keyword>
<dbReference type="eggNOG" id="ENOG502ZNK8">
    <property type="taxonomic scope" value="Bacteria"/>
</dbReference>
<evidence type="ECO:0000256" key="1">
    <source>
        <dbReference type="SAM" id="Phobius"/>
    </source>
</evidence>
<evidence type="ECO:0008006" key="4">
    <source>
        <dbReference type="Google" id="ProtNLM"/>
    </source>
</evidence>
<feature type="transmembrane region" description="Helical" evidence="1">
    <location>
        <begin position="20"/>
        <end position="42"/>
    </location>
</feature>
<dbReference type="AlphaFoldDB" id="A0LGR8"/>
<feature type="transmembrane region" description="Helical" evidence="1">
    <location>
        <begin position="62"/>
        <end position="78"/>
    </location>
</feature>
<dbReference type="EMBL" id="CP000478">
    <property type="protein sequence ID" value="ABK16620.1"/>
    <property type="molecule type" value="Genomic_DNA"/>
</dbReference>
<gene>
    <name evidence="2" type="ordered locus">Sfum_0924</name>
</gene>
<feature type="transmembrane region" description="Helical" evidence="1">
    <location>
        <begin position="129"/>
        <end position="147"/>
    </location>
</feature>
<keyword evidence="1" id="KW-1133">Transmembrane helix</keyword>
<protein>
    <recommendedName>
        <fullName evidence="4">Transmembrane protein</fullName>
    </recommendedName>
</protein>
<evidence type="ECO:0000313" key="2">
    <source>
        <dbReference type="EMBL" id="ABK16620.1"/>
    </source>
</evidence>